<feature type="domain" description="Virilizer N-terminal" evidence="7">
    <location>
        <begin position="8"/>
        <end position="182"/>
    </location>
</feature>
<feature type="compositionally biased region" description="Basic and acidic residues" evidence="6">
    <location>
        <begin position="353"/>
        <end position="415"/>
    </location>
</feature>
<comment type="subcellular location">
    <subcellularLocation>
        <location evidence="1">Nucleus</location>
    </subcellularLocation>
</comment>
<keyword evidence="5" id="KW-0539">Nucleus</keyword>
<feature type="compositionally biased region" description="Pro residues" evidence="6">
    <location>
        <begin position="137"/>
        <end position="149"/>
    </location>
</feature>
<feature type="compositionally biased region" description="Low complexity" evidence="6">
    <location>
        <begin position="473"/>
        <end position="483"/>
    </location>
</feature>
<dbReference type="Proteomes" id="UP001634394">
    <property type="component" value="Unassembled WGS sequence"/>
</dbReference>
<feature type="compositionally biased region" description="Basic and acidic residues" evidence="6">
    <location>
        <begin position="605"/>
        <end position="618"/>
    </location>
</feature>
<feature type="region of interest" description="Disordered" evidence="6">
    <location>
        <begin position="133"/>
        <end position="177"/>
    </location>
</feature>
<keyword evidence="4" id="KW-0508">mRNA splicing</keyword>
<gene>
    <name evidence="8" type="ORF">ACJMK2_009350</name>
</gene>
<evidence type="ECO:0000313" key="8">
    <source>
        <dbReference type="EMBL" id="KAL3859118.1"/>
    </source>
</evidence>
<evidence type="ECO:0000256" key="4">
    <source>
        <dbReference type="ARBA" id="ARBA00023187"/>
    </source>
</evidence>
<feature type="compositionally biased region" description="Low complexity" evidence="6">
    <location>
        <begin position="554"/>
        <end position="565"/>
    </location>
</feature>
<keyword evidence="3" id="KW-0507">mRNA processing</keyword>
<dbReference type="GO" id="GO:0005634">
    <property type="term" value="C:nucleus"/>
    <property type="evidence" value="ECO:0007669"/>
    <property type="project" value="UniProtKB-SubCell"/>
</dbReference>
<feature type="region of interest" description="Disordered" evidence="6">
    <location>
        <begin position="1994"/>
        <end position="2013"/>
    </location>
</feature>
<feature type="compositionally biased region" description="Low complexity" evidence="6">
    <location>
        <begin position="492"/>
        <end position="520"/>
    </location>
</feature>
<dbReference type="PANTHER" id="PTHR23185">
    <property type="entry name" value="PROTEIN VIRILIZER HOMOLOG"/>
    <property type="match status" value="1"/>
</dbReference>
<feature type="region of interest" description="Disordered" evidence="6">
    <location>
        <begin position="2024"/>
        <end position="2159"/>
    </location>
</feature>
<evidence type="ECO:0000256" key="3">
    <source>
        <dbReference type="ARBA" id="ARBA00022664"/>
    </source>
</evidence>
<keyword evidence="9" id="KW-1185">Reference proteome</keyword>
<feature type="compositionally biased region" description="Basic residues" evidence="6">
    <location>
        <begin position="426"/>
        <end position="446"/>
    </location>
</feature>
<organism evidence="8 9">
    <name type="scientific">Sinanodonta woodiana</name>
    <name type="common">Chinese pond mussel</name>
    <name type="synonym">Anodonta woodiana</name>
    <dbReference type="NCBI Taxonomy" id="1069815"/>
    <lineage>
        <taxon>Eukaryota</taxon>
        <taxon>Metazoa</taxon>
        <taxon>Spiralia</taxon>
        <taxon>Lophotrochozoa</taxon>
        <taxon>Mollusca</taxon>
        <taxon>Bivalvia</taxon>
        <taxon>Autobranchia</taxon>
        <taxon>Heteroconchia</taxon>
        <taxon>Palaeoheterodonta</taxon>
        <taxon>Unionida</taxon>
        <taxon>Unionoidea</taxon>
        <taxon>Unionidae</taxon>
        <taxon>Unioninae</taxon>
        <taxon>Sinanodonta</taxon>
    </lineage>
</organism>
<accession>A0ABD3VEC0</accession>
<dbReference type="GO" id="GO:0006397">
    <property type="term" value="P:mRNA processing"/>
    <property type="evidence" value="ECO:0007669"/>
    <property type="project" value="UniProtKB-KW"/>
</dbReference>
<feature type="compositionally biased region" description="Low complexity" evidence="6">
    <location>
        <begin position="2001"/>
        <end position="2011"/>
    </location>
</feature>
<name>A0ABD3VEC0_SINWO</name>
<evidence type="ECO:0000256" key="5">
    <source>
        <dbReference type="ARBA" id="ARBA00023242"/>
    </source>
</evidence>
<evidence type="ECO:0000256" key="2">
    <source>
        <dbReference type="ARBA" id="ARBA00008371"/>
    </source>
</evidence>
<evidence type="ECO:0000259" key="7">
    <source>
        <dbReference type="Pfam" id="PF15912"/>
    </source>
</evidence>
<comment type="similarity">
    <text evidence="2">Belongs to the vir family.</text>
</comment>
<dbReference type="Pfam" id="PF15912">
    <property type="entry name" value="VIR_N"/>
    <property type="match status" value="1"/>
</dbReference>
<dbReference type="InterPro" id="IPR031801">
    <property type="entry name" value="VIR_N"/>
</dbReference>
<feature type="compositionally biased region" description="Basic and acidic residues" evidence="6">
    <location>
        <begin position="535"/>
        <end position="546"/>
    </location>
</feature>
<dbReference type="GO" id="GO:0008380">
    <property type="term" value="P:RNA splicing"/>
    <property type="evidence" value="ECO:0007669"/>
    <property type="project" value="UniProtKB-KW"/>
</dbReference>
<dbReference type="PANTHER" id="PTHR23185:SF0">
    <property type="entry name" value="PROTEIN VIRILIZER HOMOLOG"/>
    <property type="match status" value="1"/>
</dbReference>
<evidence type="ECO:0000313" key="9">
    <source>
        <dbReference type="Proteomes" id="UP001634394"/>
    </source>
</evidence>
<feature type="compositionally biased region" description="Basic and acidic residues" evidence="6">
    <location>
        <begin position="307"/>
        <end position="346"/>
    </location>
</feature>
<evidence type="ECO:0000256" key="1">
    <source>
        <dbReference type="ARBA" id="ARBA00004123"/>
    </source>
</evidence>
<proteinExistence type="inferred from homology"/>
<feature type="compositionally biased region" description="Acidic residues" evidence="6">
    <location>
        <begin position="593"/>
        <end position="604"/>
    </location>
</feature>
<dbReference type="EMBL" id="JBJQND010000012">
    <property type="protein sequence ID" value="KAL3859118.1"/>
    <property type="molecule type" value="Genomic_DNA"/>
</dbReference>
<feature type="region of interest" description="Disordered" evidence="6">
    <location>
        <begin position="264"/>
        <end position="635"/>
    </location>
</feature>
<feature type="compositionally biased region" description="Basic and acidic residues" evidence="6">
    <location>
        <begin position="2096"/>
        <end position="2110"/>
    </location>
</feature>
<evidence type="ECO:0000256" key="6">
    <source>
        <dbReference type="SAM" id="MobiDB-lite"/>
    </source>
</evidence>
<reference evidence="8 9" key="1">
    <citation type="submission" date="2024-11" db="EMBL/GenBank/DDBJ databases">
        <title>Chromosome-level genome assembly of the freshwater bivalve Anodonta woodiana.</title>
        <authorList>
            <person name="Chen X."/>
        </authorList>
    </citation>
    <scope>NUCLEOTIDE SEQUENCE [LARGE SCALE GENOMIC DNA]</scope>
    <source>
        <strain evidence="8">MN2024</strain>
        <tissue evidence="8">Gills</tissue>
    </source>
</reference>
<dbReference type="InterPro" id="IPR026736">
    <property type="entry name" value="Virilizer"/>
</dbReference>
<feature type="compositionally biased region" description="Pro residues" evidence="6">
    <location>
        <begin position="620"/>
        <end position="631"/>
    </location>
</feature>
<feature type="region of interest" description="Disordered" evidence="6">
    <location>
        <begin position="642"/>
        <end position="661"/>
    </location>
</feature>
<protein>
    <recommendedName>
        <fullName evidence="7">Virilizer N-terminal domain-containing protein</fullName>
    </recommendedName>
</protein>
<feature type="compositionally biased region" description="Acidic residues" evidence="6">
    <location>
        <begin position="649"/>
        <end position="661"/>
    </location>
</feature>
<comment type="caution">
    <text evidence="8">The sequence shown here is derived from an EMBL/GenBank/DDBJ whole genome shotgun (WGS) entry which is preliminary data.</text>
</comment>
<sequence length="2159" mass="246133">MSELRQEIELLFFDTFSHESGEELNLDLVQFPRPVVIQEIRIIPLKTKVQADVPGGVRLGATNPSSFKLELFVNNLSKPNAATFEKLGLLDYKENVNIQLQVEGQIPTDGLILKGWYSTITIAIYGSLTDVKLEADSPPPPPPPQPRPKPQVSLDLRGQSQTAQPEWERQGVPQPAQQHPLDYIQQQLQQQIKHITQVTPPQPVPPPVTPQQLTQQVSAVTLTTQQPPTQAVPTIQPQAQAQSIHQPVLNVEIFSPKPLQQEYITSPQKQHHQIEGVRDAPPQHYSPLPAESRDTHRSFPTEPQEPFESRDRFEDSRSRDSYDWDYHRDPSGRRKSSRERENRDRGNLPNSREGSREPHDYRESRERDYRETDRDFPRNYRDSRERERDVERDQYRDRERPSRDYHDRDSRDRPRSPSRSWSRSPSRSRPRSRSRSRSWSPRRHRSWSGSRSRSASRSRSRSPERSSRRRSRSFSSSPSYARQRSPDSRHWSPPSRQKSPPSRQKSPSSRQRSPVRQRSPTLRQKSPHWQASPESRPRSPEIRPRSPDIGQKLPVSRPRSRSWSPGKIHSPPVLERKPVSPDIELQGPMSPAPEDEAEPGELSEESGHQFESMSHEVEPQPMPQPPPPPPQQQVDVMEEEDVSFLSDGEIQEEDAGYEEISSEDEFMEDDTEDMGLNMYEPESEVETDVDDCYGATTFNPFQYYMTPLSTFKDISLTEFEHEKSRLLEEDSKVLTRPEESVQILNAVEELADLPHHDRWISTLETLPDLLPKGLPYLLFKEGRKGIINQLVDWALEGLDVNKAMIQPESAFKLRHLKMGIRLTGALCCCDEEVAIRILCKDAQDKLLDLFSTQFMSFSLKLQIIRALDHTTRLRDGIEWFLGMHSLQKNNKSEPVTSEKEEIQGESMNSRLSGYQRFLTFMLQKQAVRVVVSMMVLIRKVHFFEILNKLIQTLDSVVDSIPDTGDESPLKSPDDLDTDPEIETMVTVPSLSETKVETIITCLEEITKVFAIAQNIVGLPRRTLPVKTMFETKPPLYDPYQNIYHLAHSCRLLESVFLLVSSPTTCCIPPLFNAVRHLLQQLTETQHGLLYLCSKVDTTNGIIRSLIQTAVSGPAAQEYSRDEANEDSPAQQLGLELIYFLQTLQFVDQLLEYHGKEDKDIDDAEPIGVLHNMYIMTFTPLGREIVVKVLSLDNNLKSILPFLELQGDDVVDIRIKKSVCAGYATELLMFTIQHSDNIITMQKYAARLQAIASSDFNSKLSKLQDWLSPLKGIPSVLNYQYLPNIMDQLKLQAESVLKLPRGLITVLRVLKHLAIPPENEYPEDKPEEIKYKYALVELFGADCFPIFVNCLQKMSELMLQPWQQGSPRSSELFALYLAVISPAMGLVKAILQYLIMSRGSEFRDLTTLPVLFELHTVLCSVPSTSIYMSVLTKIQKDIIDTLAAYTQPSLTHTESEAFNQSLWTRAIRELLKHTLKAPYTYLSGLMMLSELLPLPLPFQTKEVLKQEETTQIVNTRKLWSAHLLALHQPIYEIIQTLVVSTCQPLQHVLRRVCWQLSDLSALSATMVTKCILDMLVANLEQTPKEENSVGKEQQIISLSIRSRVLNFLAYAISQPAIKCAFLNLTRADSKESEKFGDLIFKLLEILKTESDKPVHVQDQVCVLSILQELCDVEIALITGETSLTVQEQLANALPSGEQISSIISTLLEHIAQPSHKYDTLLPCVRALVLMTDHDFTFFHLKQAFEKHKQSVYCLLQRIKSNFSKDSSDCLSTLSTTLEFLRLLGMIDTANDLTSTRTMTLTAEEIRKAVAWNQNLTNHPLIDLSKVLEIMCKEDETLDSLVDSLQAVLKILKHEEPNVAADKEVTQPSLPCPETLTNLFNLRTMYIISDSEDERLSPAFWLASLMGEDSESEPDTVQCNLEELCKKYCPDFNLQEELKTGVLAGTEEVEHTKPKRLKDRRKSQEFVTFRGKGFRRPFVAPMRGRGIARGMINSNNRHDLFRSRPPNTSRPPSMHVDDFMKLEKSSRVRVDQTPQSTSRGRGEKDMRGGRGGRGFDRGRGFFRGRFFTPPGNFSRHEGRGGGQYGNRSKPPFGSPFRGGHDNRPMSGDRRGGWDGQFFPRSDRGNRGGYGGSPRFKDDRFQQGFRGGRRDVPGRHVRSFTK</sequence>
<feature type="compositionally biased region" description="Basic and acidic residues" evidence="6">
    <location>
        <begin position="2038"/>
        <end position="2057"/>
    </location>
</feature>